<reference evidence="7" key="1">
    <citation type="journal article" date="2019" name="Int. J. Syst. Evol. Microbiol.">
        <title>The Global Catalogue of Microorganisms (GCM) 10K type strain sequencing project: providing services to taxonomists for standard genome sequencing and annotation.</title>
        <authorList>
            <consortium name="The Broad Institute Genomics Platform"/>
            <consortium name="The Broad Institute Genome Sequencing Center for Infectious Disease"/>
            <person name="Wu L."/>
            <person name="Ma J."/>
        </authorList>
    </citation>
    <scope>NUCLEOTIDE SEQUENCE [LARGE SCALE GENOMIC DNA]</scope>
    <source>
        <strain evidence="7">KCTC 13193</strain>
    </source>
</reference>
<keyword evidence="7" id="KW-1185">Reference proteome</keyword>
<dbReference type="GO" id="GO:0008168">
    <property type="term" value="F:methyltransferase activity"/>
    <property type="evidence" value="ECO:0007669"/>
    <property type="project" value="UniProtKB-KW"/>
</dbReference>
<dbReference type="PANTHER" id="PTHR43847">
    <property type="entry name" value="BLL3993 PROTEIN"/>
    <property type="match status" value="1"/>
</dbReference>
<evidence type="ECO:0000313" key="6">
    <source>
        <dbReference type="EMBL" id="MFC2948345.1"/>
    </source>
</evidence>
<feature type="transmembrane region" description="Helical" evidence="5">
    <location>
        <begin position="42"/>
        <end position="63"/>
    </location>
</feature>
<dbReference type="Proteomes" id="UP001595387">
    <property type="component" value="Unassembled WGS sequence"/>
</dbReference>
<sequence>MPIYMWLLLIFLVFQRLAELVVARRNENWMKSRGGKERGAEHYKLFVIVHAMFFVSILVEVIVRDVSNLELSYTLFFFFLVTQILRIWCIQSLGRFWNTKIIVSPRFTPVTKGIYKYIQHPNYVVVGIELFVIPLLFGAIFTAILFPILHILLLTIRIPAEEKALNEMNPE</sequence>
<dbReference type="Gene3D" id="1.20.120.1630">
    <property type="match status" value="1"/>
</dbReference>
<dbReference type="Pfam" id="PF04140">
    <property type="entry name" value="ICMT"/>
    <property type="match status" value="1"/>
</dbReference>
<proteinExistence type="predicted"/>
<keyword evidence="4 5" id="KW-0472">Membrane</keyword>
<organism evidence="6 7">
    <name type="scientific">Virgibacillus sediminis</name>
    <dbReference type="NCBI Taxonomy" id="202260"/>
    <lineage>
        <taxon>Bacteria</taxon>
        <taxon>Bacillati</taxon>
        <taxon>Bacillota</taxon>
        <taxon>Bacilli</taxon>
        <taxon>Bacillales</taxon>
        <taxon>Bacillaceae</taxon>
        <taxon>Virgibacillus</taxon>
    </lineage>
</organism>
<keyword evidence="6" id="KW-0489">Methyltransferase</keyword>
<comment type="caution">
    <text evidence="6">The sequence shown here is derived from an EMBL/GenBank/DDBJ whole genome shotgun (WGS) entry which is preliminary data.</text>
</comment>
<evidence type="ECO:0000256" key="1">
    <source>
        <dbReference type="ARBA" id="ARBA00004141"/>
    </source>
</evidence>
<name>A0ABV7A610_9BACI</name>
<protein>
    <submittedName>
        <fullName evidence="6">Isoprenylcysteine carboxyl methyltransferase family protein</fullName>
    </submittedName>
</protein>
<keyword evidence="2 5" id="KW-0812">Transmembrane</keyword>
<evidence type="ECO:0000313" key="7">
    <source>
        <dbReference type="Proteomes" id="UP001595387"/>
    </source>
</evidence>
<evidence type="ECO:0000256" key="3">
    <source>
        <dbReference type="ARBA" id="ARBA00022989"/>
    </source>
</evidence>
<dbReference type="PANTHER" id="PTHR43847:SF1">
    <property type="entry name" value="BLL3993 PROTEIN"/>
    <property type="match status" value="1"/>
</dbReference>
<keyword evidence="6" id="KW-0808">Transferase</keyword>
<evidence type="ECO:0000256" key="4">
    <source>
        <dbReference type="ARBA" id="ARBA00023136"/>
    </source>
</evidence>
<feature type="transmembrane region" description="Helical" evidence="5">
    <location>
        <begin position="75"/>
        <end position="97"/>
    </location>
</feature>
<evidence type="ECO:0000256" key="5">
    <source>
        <dbReference type="SAM" id="Phobius"/>
    </source>
</evidence>
<feature type="transmembrane region" description="Helical" evidence="5">
    <location>
        <begin position="131"/>
        <end position="156"/>
    </location>
</feature>
<evidence type="ECO:0000256" key="2">
    <source>
        <dbReference type="ARBA" id="ARBA00022692"/>
    </source>
</evidence>
<comment type="subcellular location">
    <subcellularLocation>
        <location evidence="1">Membrane</location>
        <topology evidence="1">Multi-pass membrane protein</topology>
    </subcellularLocation>
</comment>
<dbReference type="InterPro" id="IPR007269">
    <property type="entry name" value="ICMT_MeTrfase"/>
</dbReference>
<dbReference type="GO" id="GO:0032259">
    <property type="term" value="P:methylation"/>
    <property type="evidence" value="ECO:0007669"/>
    <property type="project" value="UniProtKB-KW"/>
</dbReference>
<dbReference type="EMBL" id="JBHRRZ010000014">
    <property type="protein sequence ID" value="MFC2948345.1"/>
    <property type="molecule type" value="Genomic_DNA"/>
</dbReference>
<accession>A0ABV7A610</accession>
<dbReference type="RefSeq" id="WP_390305198.1">
    <property type="nucleotide sequence ID" value="NZ_JBHRRZ010000014.1"/>
</dbReference>
<dbReference type="InterPro" id="IPR052527">
    <property type="entry name" value="Metal_cation-efflux_comp"/>
</dbReference>
<keyword evidence="3 5" id="KW-1133">Transmembrane helix</keyword>
<gene>
    <name evidence="6" type="ORF">ACFODW_08335</name>
</gene>